<accession>A0A0E9T5Z8</accession>
<organism evidence="1">
    <name type="scientific">Anguilla anguilla</name>
    <name type="common">European freshwater eel</name>
    <name type="synonym">Muraena anguilla</name>
    <dbReference type="NCBI Taxonomy" id="7936"/>
    <lineage>
        <taxon>Eukaryota</taxon>
        <taxon>Metazoa</taxon>
        <taxon>Chordata</taxon>
        <taxon>Craniata</taxon>
        <taxon>Vertebrata</taxon>
        <taxon>Euteleostomi</taxon>
        <taxon>Actinopterygii</taxon>
        <taxon>Neopterygii</taxon>
        <taxon>Teleostei</taxon>
        <taxon>Anguilliformes</taxon>
        <taxon>Anguillidae</taxon>
        <taxon>Anguilla</taxon>
    </lineage>
</organism>
<reference evidence="1" key="1">
    <citation type="submission" date="2014-11" db="EMBL/GenBank/DDBJ databases">
        <authorList>
            <person name="Amaro Gonzalez C."/>
        </authorList>
    </citation>
    <scope>NUCLEOTIDE SEQUENCE</scope>
</reference>
<sequence length="35" mass="3705">MGVPVVTSSSCAINGFVLKHLVLSSVQKLHNHGMN</sequence>
<dbReference type="EMBL" id="GBXM01060197">
    <property type="protein sequence ID" value="JAH48380.1"/>
    <property type="molecule type" value="Transcribed_RNA"/>
</dbReference>
<name>A0A0E9T5Z8_ANGAN</name>
<evidence type="ECO:0000313" key="1">
    <source>
        <dbReference type="EMBL" id="JAH48380.1"/>
    </source>
</evidence>
<reference evidence="1" key="2">
    <citation type="journal article" date="2015" name="Fish Shellfish Immunol.">
        <title>Early steps in the European eel (Anguilla anguilla)-Vibrio vulnificus interaction in the gills: Role of the RtxA13 toxin.</title>
        <authorList>
            <person name="Callol A."/>
            <person name="Pajuelo D."/>
            <person name="Ebbesson L."/>
            <person name="Teles M."/>
            <person name="MacKenzie S."/>
            <person name="Amaro C."/>
        </authorList>
    </citation>
    <scope>NUCLEOTIDE SEQUENCE</scope>
</reference>
<protein>
    <submittedName>
        <fullName evidence="1">Uncharacterized protein</fullName>
    </submittedName>
</protein>
<dbReference type="AlphaFoldDB" id="A0A0E9T5Z8"/>
<proteinExistence type="predicted"/>